<sequence>MGKHLQVQRGRFRMYHHSPRVSVHSTGLPWDTKAPHHPNHKERFDEPQDQGDLLQS</sequence>
<reference evidence="2" key="1">
    <citation type="journal article" date="2019" name="Environ. Microbiol.">
        <title>Fungal ecological strategies reflected in gene transcription - a case study of two litter decomposers.</title>
        <authorList>
            <person name="Barbi F."/>
            <person name="Kohler A."/>
            <person name="Barry K."/>
            <person name="Baskaran P."/>
            <person name="Daum C."/>
            <person name="Fauchery L."/>
            <person name="Ihrmark K."/>
            <person name="Kuo A."/>
            <person name="LaButti K."/>
            <person name="Lipzen A."/>
            <person name="Morin E."/>
            <person name="Grigoriev I.V."/>
            <person name="Henrissat B."/>
            <person name="Lindahl B."/>
            <person name="Martin F."/>
        </authorList>
    </citation>
    <scope>NUCLEOTIDE SEQUENCE</scope>
    <source>
        <strain evidence="2">JB14</strain>
    </source>
</reference>
<protein>
    <submittedName>
        <fullName evidence="2">Uncharacterized protein</fullName>
    </submittedName>
</protein>
<keyword evidence="3" id="KW-1185">Reference proteome</keyword>
<organism evidence="2 3">
    <name type="scientific">Gymnopus androsaceus JB14</name>
    <dbReference type="NCBI Taxonomy" id="1447944"/>
    <lineage>
        <taxon>Eukaryota</taxon>
        <taxon>Fungi</taxon>
        <taxon>Dikarya</taxon>
        <taxon>Basidiomycota</taxon>
        <taxon>Agaricomycotina</taxon>
        <taxon>Agaricomycetes</taxon>
        <taxon>Agaricomycetidae</taxon>
        <taxon>Agaricales</taxon>
        <taxon>Marasmiineae</taxon>
        <taxon>Omphalotaceae</taxon>
        <taxon>Gymnopus</taxon>
    </lineage>
</organism>
<dbReference type="EMBL" id="ML769532">
    <property type="protein sequence ID" value="KAE9395390.1"/>
    <property type="molecule type" value="Genomic_DNA"/>
</dbReference>
<feature type="region of interest" description="Disordered" evidence="1">
    <location>
        <begin position="17"/>
        <end position="56"/>
    </location>
</feature>
<accession>A0A6A4HCB0</accession>
<dbReference type="AlphaFoldDB" id="A0A6A4HCB0"/>
<evidence type="ECO:0000256" key="1">
    <source>
        <dbReference type="SAM" id="MobiDB-lite"/>
    </source>
</evidence>
<proteinExistence type="predicted"/>
<gene>
    <name evidence="2" type="ORF">BT96DRAFT_922854</name>
</gene>
<evidence type="ECO:0000313" key="2">
    <source>
        <dbReference type="EMBL" id="KAE9395390.1"/>
    </source>
</evidence>
<evidence type="ECO:0000313" key="3">
    <source>
        <dbReference type="Proteomes" id="UP000799118"/>
    </source>
</evidence>
<dbReference type="Proteomes" id="UP000799118">
    <property type="component" value="Unassembled WGS sequence"/>
</dbReference>
<name>A0A6A4HCB0_9AGAR</name>